<dbReference type="Pfam" id="PF17836">
    <property type="entry name" value="PglD_N"/>
    <property type="match status" value="1"/>
</dbReference>
<dbReference type="OrthoDB" id="9800846at2"/>
<gene>
    <name evidence="8" type="primary">epsM_1</name>
    <name evidence="8" type="ORF">IMCC3135_22600</name>
</gene>
<comment type="similarity">
    <text evidence="1">Belongs to the transferase hexapeptide repeat family.</text>
</comment>
<dbReference type="Gene3D" id="3.40.50.20">
    <property type="match status" value="1"/>
</dbReference>
<proteinExistence type="inferred from homology"/>
<dbReference type="SUPFAM" id="SSF51161">
    <property type="entry name" value="Trimeric LpxA-like enzymes"/>
    <property type="match status" value="1"/>
</dbReference>
<dbReference type="RefSeq" id="WP_088919603.1">
    <property type="nucleotide sequence ID" value="NZ_CP018632.1"/>
</dbReference>
<evidence type="ECO:0000313" key="8">
    <source>
        <dbReference type="EMBL" id="ASJ74590.1"/>
    </source>
</evidence>
<feature type="binding site" evidence="6">
    <location>
        <position position="147"/>
    </location>
    <ligand>
        <name>acetyl-CoA</name>
        <dbReference type="ChEBI" id="CHEBI:57288"/>
    </ligand>
</feature>
<dbReference type="GO" id="GO:0016746">
    <property type="term" value="F:acyltransferase activity"/>
    <property type="evidence" value="ECO:0007669"/>
    <property type="project" value="UniProtKB-KW"/>
</dbReference>
<keyword evidence="4 8" id="KW-0012">Acyltransferase</keyword>
<dbReference type="Pfam" id="PF00132">
    <property type="entry name" value="Hexapep"/>
    <property type="match status" value="1"/>
</dbReference>
<feature type="domain" description="PglD N-terminal" evidence="7">
    <location>
        <begin position="5"/>
        <end position="82"/>
    </location>
</feature>
<dbReference type="EC" id="2.3.1.-" evidence="8"/>
<evidence type="ECO:0000256" key="3">
    <source>
        <dbReference type="ARBA" id="ARBA00022737"/>
    </source>
</evidence>
<feature type="site" description="Increases basicity of active site His" evidence="5">
    <location>
        <position position="139"/>
    </location>
</feature>
<keyword evidence="2 8" id="KW-0808">Transferase</keyword>
<accession>A0A2Z2P0D1</accession>
<evidence type="ECO:0000256" key="1">
    <source>
        <dbReference type="ARBA" id="ARBA00007274"/>
    </source>
</evidence>
<feature type="active site" description="Proton acceptor" evidence="5">
    <location>
        <position position="138"/>
    </location>
</feature>
<keyword evidence="3" id="KW-0677">Repeat</keyword>
<sequence>MQKTLLIIGAGGHARVIADSATESGEWDLINLYDDAWPELKTSGTWSITGTIHNLLEQKPENTSQVIIAIGSNQRRYTLQERFSEAGWKITKVIHPSATISQHTHIGVGTVVMAGVVINSGTNIGNACIINTCTSVDHDCLLGNAVHLSPGTTLAGTVTVGDGCWIGVGSSVINNIHIGKNTVIGAGATVIRNIPKNVLAVGTPTQIIKNL</sequence>
<dbReference type="InterPro" id="IPR001451">
    <property type="entry name" value="Hexapep"/>
</dbReference>
<dbReference type="CDD" id="cd03360">
    <property type="entry name" value="LbH_AT_putative"/>
    <property type="match status" value="1"/>
</dbReference>
<evidence type="ECO:0000313" key="9">
    <source>
        <dbReference type="Proteomes" id="UP000250079"/>
    </source>
</evidence>
<dbReference type="InterPro" id="IPR050179">
    <property type="entry name" value="Trans_hexapeptide_repeat"/>
</dbReference>
<dbReference type="InterPro" id="IPR041561">
    <property type="entry name" value="PglD_N"/>
</dbReference>
<dbReference type="KEGG" id="gai:IMCC3135_22600"/>
<dbReference type="PROSITE" id="PS00101">
    <property type="entry name" value="HEXAPEP_TRANSFERASES"/>
    <property type="match status" value="1"/>
</dbReference>
<dbReference type="InterPro" id="IPR020019">
    <property type="entry name" value="AcTrfase_PglD-like"/>
</dbReference>
<evidence type="ECO:0000256" key="4">
    <source>
        <dbReference type="ARBA" id="ARBA00023315"/>
    </source>
</evidence>
<dbReference type="EMBL" id="CP018632">
    <property type="protein sequence ID" value="ASJ74590.1"/>
    <property type="molecule type" value="Genomic_DNA"/>
</dbReference>
<dbReference type="PANTHER" id="PTHR43300">
    <property type="entry name" value="ACETYLTRANSFERASE"/>
    <property type="match status" value="1"/>
</dbReference>
<organism evidence="8 9">
    <name type="scientific">Granulosicoccus antarcticus IMCC3135</name>
    <dbReference type="NCBI Taxonomy" id="1192854"/>
    <lineage>
        <taxon>Bacteria</taxon>
        <taxon>Pseudomonadati</taxon>
        <taxon>Pseudomonadota</taxon>
        <taxon>Gammaproteobacteria</taxon>
        <taxon>Chromatiales</taxon>
        <taxon>Granulosicoccaceae</taxon>
        <taxon>Granulosicoccus</taxon>
    </lineage>
</organism>
<dbReference type="Proteomes" id="UP000250079">
    <property type="component" value="Chromosome"/>
</dbReference>
<dbReference type="AlphaFoldDB" id="A0A2Z2P0D1"/>
<dbReference type="PANTHER" id="PTHR43300:SF7">
    <property type="entry name" value="UDP-N-ACETYLBACILLOSAMINE N-ACETYLTRANSFERASE"/>
    <property type="match status" value="1"/>
</dbReference>
<name>A0A2Z2P0D1_9GAMM</name>
<evidence type="ECO:0000256" key="6">
    <source>
        <dbReference type="PIRSR" id="PIRSR620019-2"/>
    </source>
</evidence>
<keyword evidence="9" id="KW-1185">Reference proteome</keyword>
<evidence type="ECO:0000256" key="2">
    <source>
        <dbReference type="ARBA" id="ARBA00022679"/>
    </source>
</evidence>
<evidence type="ECO:0000259" key="7">
    <source>
        <dbReference type="Pfam" id="PF17836"/>
    </source>
</evidence>
<dbReference type="InterPro" id="IPR018357">
    <property type="entry name" value="Hexapep_transf_CS"/>
</dbReference>
<feature type="binding site" evidence="6">
    <location>
        <position position="71"/>
    </location>
    <ligand>
        <name>substrate</name>
    </ligand>
</feature>
<evidence type="ECO:0000256" key="5">
    <source>
        <dbReference type="PIRSR" id="PIRSR620019-1"/>
    </source>
</evidence>
<dbReference type="NCBIfam" id="TIGR03570">
    <property type="entry name" value="NeuD_NnaD"/>
    <property type="match status" value="1"/>
</dbReference>
<dbReference type="InterPro" id="IPR011004">
    <property type="entry name" value="Trimer_LpxA-like_sf"/>
</dbReference>
<dbReference type="Gene3D" id="2.160.10.10">
    <property type="entry name" value="Hexapeptide repeat proteins"/>
    <property type="match status" value="1"/>
</dbReference>
<reference evidence="8 9" key="1">
    <citation type="submission" date="2016-12" db="EMBL/GenBank/DDBJ databases">
        <authorList>
            <person name="Song W.-J."/>
            <person name="Kurnit D.M."/>
        </authorList>
    </citation>
    <scope>NUCLEOTIDE SEQUENCE [LARGE SCALE GENOMIC DNA]</scope>
    <source>
        <strain evidence="8 9">IMCC3135</strain>
    </source>
</reference>
<protein>
    <submittedName>
        <fullName evidence="8">Acetyltransferase EpsM</fullName>
        <ecNumber evidence="8">2.3.1.-</ecNumber>
    </submittedName>
</protein>